<dbReference type="PROSITE" id="PS00678">
    <property type="entry name" value="WD_REPEATS_1"/>
    <property type="match status" value="1"/>
</dbReference>
<reference evidence="5" key="2">
    <citation type="submission" date="2025-08" db="UniProtKB">
        <authorList>
            <consortium name="Ensembl"/>
        </authorList>
    </citation>
    <scope>IDENTIFICATION</scope>
</reference>
<evidence type="ECO:0000313" key="6">
    <source>
        <dbReference type="Proteomes" id="UP000694400"/>
    </source>
</evidence>
<dbReference type="CDD" id="cd00200">
    <property type="entry name" value="WD40"/>
    <property type="match status" value="1"/>
</dbReference>
<reference evidence="5" key="1">
    <citation type="submission" date="2019-08" db="EMBL/GenBank/DDBJ databases">
        <title>Three high-quality genomes provides insights into domestication of ducks.</title>
        <authorList>
            <person name="Hou Z.C."/>
            <person name="Zhu F."/>
            <person name="Yin Z.T."/>
            <person name="Zhang F."/>
        </authorList>
    </citation>
    <scope>NUCLEOTIDE SEQUENCE [LARGE SCALE GENOMIC DNA]</scope>
</reference>
<dbReference type="InterPro" id="IPR019775">
    <property type="entry name" value="WD40_repeat_CS"/>
</dbReference>
<feature type="region of interest" description="Disordered" evidence="4">
    <location>
        <begin position="155"/>
        <end position="176"/>
    </location>
</feature>
<dbReference type="Ensembl" id="ENSAPLT00020000722.1">
    <property type="protein sequence ID" value="ENSAPLP00020000679.1"/>
    <property type="gene ID" value="ENSAPLG00020000517.1"/>
</dbReference>
<evidence type="ECO:0000256" key="2">
    <source>
        <dbReference type="ARBA" id="ARBA00022737"/>
    </source>
</evidence>
<name>A0A8B9QQU0_ANAPL</name>
<sequence length="361" mass="39780">MGNSGSAVKVCADHQGGINWLSLSPDGQRLLTGSEDGTARLWSTADSQCHGHFQGHESYITFCHLENEAAFTCSADHTIRKWDVVTGQCLAIYRGHTSIVNRILVAKDYLFSGSYDRTGPLLECGQGEPNPGIPGPSELCPDSSSLLLQGCPRRGGGGGGRGGESEQRPPGDRELFSGSTDYTIRTWNIVTGEQLKVFKEHQGSIICLELVNRHLYSGSADRTVKCWLVDTGERIQTYKAHKHSVSTLKYHAGILFTGSGDACARAFNSRSGVLQKIFRGHKFIINCIQIHNELLYTASHDGTLRIWDIRGICKRNKRRLKKERSAQGRSSQKGSLSRLFNNKVGCMVQQENGDHETVELM</sequence>
<dbReference type="InterPro" id="IPR044715">
    <property type="entry name" value="WDR86-like"/>
</dbReference>
<feature type="repeat" description="WD" evidence="3">
    <location>
        <begin position="198"/>
        <end position="237"/>
    </location>
</feature>
<evidence type="ECO:0000256" key="3">
    <source>
        <dbReference type="PROSITE-ProRule" id="PRU00221"/>
    </source>
</evidence>
<protein>
    <submittedName>
        <fullName evidence="5">WD repeat domain 86</fullName>
    </submittedName>
</protein>
<proteinExistence type="predicted"/>
<reference evidence="5" key="3">
    <citation type="submission" date="2025-09" db="UniProtKB">
        <authorList>
            <consortium name="Ensembl"/>
        </authorList>
    </citation>
    <scope>IDENTIFICATION</scope>
</reference>
<dbReference type="PROSITE" id="PS50082">
    <property type="entry name" value="WD_REPEATS_2"/>
    <property type="match status" value="4"/>
</dbReference>
<evidence type="ECO:0000256" key="1">
    <source>
        <dbReference type="ARBA" id="ARBA00022574"/>
    </source>
</evidence>
<dbReference type="InterPro" id="IPR011041">
    <property type="entry name" value="Quinoprot_gluc/sorb_DH_b-prop"/>
</dbReference>
<dbReference type="InterPro" id="IPR015943">
    <property type="entry name" value="WD40/YVTN_repeat-like_dom_sf"/>
</dbReference>
<evidence type="ECO:0000313" key="5">
    <source>
        <dbReference type="Ensembl" id="ENSAPLP00020000679.1"/>
    </source>
</evidence>
<dbReference type="InterPro" id="IPR001680">
    <property type="entry name" value="WD40_rpt"/>
</dbReference>
<accession>A0A8B9QQU0</accession>
<dbReference type="Pfam" id="PF00400">
    <property type="entry name" value="WD40"/>
    <property type="match status" value="5"/>
</dbReference>
<dbReference type="PANTHER" id="PTHR44489">
    <property type="match status" value="1"/>
</dbReference>
<dbReference type="InterPro" id="IPR020472">
    <property type="entry name" value="WD40_PAC1"/>
</dbReference>
<dbReference type="AlphaFoldDB" id="A0A8B9QQU0"/>
<dbReference type="Proteomes" id="UP000694400">
    <property type="component" value="Chromosome 2"/>
</dbReference>
<feature type="repeat" description="WD" evidence="3">
    <location>
        <begin position="11"/>
        <end position="43"/>
    </location>
</feature>
<dbReference type="SUPFAM" id="SSF50952">
    <property type="entry name" value="Soluble quinoprotein glucose dehydrogenase"/>
    <property type="match status" value="1"/>
</dbReference>
<dbReference type="SMART" id="SM00320">
    <property type="entry name" value="WD40"/>
    <property type="match status" value="6"/>
</dbReference>
<organism evidence="5 6">
    <name type="scientific">Anas platyrhynchos</name>
    <name type="common">Mallard</name>
    <name type="synonym">Anas boschas</name>
    <dbReference type="NCBI Taxonomy" id="8839"/>
    <lineage>
        <taxon>Eukaryota</taxon>
        <taxon>Metazoa</taxon>
        <taxon>Chordata</taxon>
        <taxon>Craniata</taxon>
        <taxon>Vertebrata</taxon>
        <taxon>Euteleostomi</taxon>
        <taxon>Archelosauria</taxon>
        <taxon>Archosauria</taxon>
        <taxon>Dinosauria</taxon>
        <taxon>Saurischia</taxon>
        <taxon>Theropoda</taxon>
        <taxon>Coelurosauria</taxon>
        <taxon>Aves</taxon>
        <taxon>Neognathae</taxon>
        <taxon>Galloanserae</taxon>
        <taxon>Anseriformes</taxon>
        <taxon>Anatidae</taxon>
        <taxon>Anatinae</taxon>
        <taxon>Anas</taxon>
    </lineage>
</organism>
<dbReference type="PANTHER" id="PTHR44489:SF11">
    <property type="entry name" value="WD REPEAT DOMAIN 86"/>
    <property type="match status" value="1"/>
</dbReference>
<feature type="repeat" description="WD" evidence="3">
    <location>
        <begin position="278"/>
        <end position="310"/>
    </location>
</feature>
<dbReference type="Gene3D" id="2.130.10.10">
    <property type="entry name" value="YVTN repeat-like/Quinoprotein amine dehydrogenase"/>
    <property type="match status" value="2"/>
</dbReference>
<feature type="repeat" description="WD" evidence="3">
    <location>
        <begin position="170"/>
        <end position="197"/>
    </location>
</feature>
<dbReference type="PRINTS" id="PR00320">
    <property type="entry name" value="GPROTEINBRPT"/>
</dbReference>
<evidence type="ECO:0000256" key="4">
    <source>
        <dbReference type="SAM" id="MobiDB-lite"/>
    </source>
</evidence>
<feature type="compositionally biased region" description="Basic and acidic residues" evidence="4">
    <location>
        <begin position="163"/>
        <end position="175"/>
    </location>
</feature>
<keyword evidence="2" id="KW-0677">Repeat</keyword>
<dbReference type="PROSITE" id="PS50294">
    <property type="entry name" value="WD_REPEATS_REGION"/>
    <property type="match status" value="2"/>
</dbReference>
<keyword evidence="1 3" id="KW-0853">WD repeat</keyword>